<proteinExistence type="predicted"/>
<accession>A0A177TDV3</accession>
<feature type="region of interest" description="Disordered" evidence="1">
    <location>
        <begin position="1"/>
        <end position="100"/>
    </location>
</feature>
<organism evidence="2 3">
    <name type="scientific">Tilletia caries</name>
    <name type="common">wheat bunt fungus</name>
    <dbReference type="NCBI Taxonomy" id="13290"/>
    <lineage>
        <taxon>Eukaryota</taxon>
        <taxon>Fungi</taxon>
        <taxon>Dikarya</taxon>
        <taxon>Basidiomycota</taxon>
        <taxon>Ustilaginomycotina</taxon>
        <taxon>Exobasidiomycetes</taxon>
        <taxon>Tilletiales</taxon>
        <taxon>Tilletiaceae</taxon>
        <taxon>Tilletia</taxon>
    </lineage>
</organism>
<name>A0A177TDV3_9BASI</name>
<comment type="caution">
    <text evidence="2">The sequence shown here is derived from an EMBL/GenBank/DDBJ whole genome shotgun (WGS) entry which is preliminary data.</text>
</comment>
<evidence type="ECO:0000313" key="2">
    <source>
        <dbReference type="EMBL" id="KAE8242861.1"/>
    </source>
</evidence>
<sequence length="100" mass="11169">MEAEAGGSRTKRWDDDETNDDAGSPSAQQIVNGAPIPMMETQERKEVVLQRSRMQVLEPGAAAGRRPETRSTPQDQLDRRQTRAARSISQPEPRAPDSRR</sequence>
<reference evidence="2" key="2">
    <citation type="journal article" date="2019" name="IMA Fungus">
        <title>Genome sequencing and comparison of five Tilletia species to identify candidate genes for the detection of regulated species infecting wheat.</title>
        <authorList>
            <person name="Nguyen H.D.T."/>
            <person name="Sultana T."/>
            <person name="Kesanakurti P."/>
            <person name="Hambleton S."/>
        </authorList>
    </citation>
    <scope>NUCLEOTIDE SEQUENCE</scope>
    <source>
        <strain evidence="2">DAOMC 238032</strain>
    </source>
</reference>
<evidence type="ECO:0000313" key="3">
    <source>
        <dbReference type="Proteomes" id="UP000077671"/>
    </source>
</evidence>
<gene>
    <name evidence="2" type="ORF">A4X03_0g7943</name>
</gene>
<dbReference type="AlphaFoldDB" id="A0A177TDV3"/>
<dbReference type="EMBL" id="LWDD02002115">
    <property type="protein sequence ID" value="KAE8242861.1"/>
    <property type="molecule type" value="Genomic_DNA"/>
</dbReference>
<dbReference type="Proteomes" id="UP000077671">
    <property type="component" value="Unassembled WGS sequence"/>
</dbReference>
<protein>
    <submittedName>
        <fullName evidence="2">Uncharacterized protein</fullName>
    </submittedName>
</protein>
<evidence type="ECO:0000256" key="1">
    <source>
        <dbReference type="SAM" id="MobiDB-lite"/>
    </source>
</evidence>
<reference evidence="2" key="1">
    <citation type="submission" date="2016-04" db="EMBL/GenBank/DDBJ databases">
        <authorList>
            <person name="Nguyen H.D."/>
            <person name="Kesanakurti P."/>
            <person name="Cullis J."/>
            <person name="Levesque C.A."/>
            <person name="Hambleton S."/>
        </authorList>
    </citation>
    <scope>NUCLEOTIDE SEQUENCE</scope>
    <source>
        <strain evidence="2">DAOMC 238032</strain>
    </source>
</reference>